<evidence type="ECO:0000259" key="9">
    <source>
        <dbReference type="Pfam" id="PF12704"/>
    </source>
</evidence>
<dbReference type="OrthoDB" id="8578584at2"/>
<gene>
    <name evidence="10" type="ORF">SAMN05444170_0482</name>
</gene>
<dbReference type="EMBL" id="LT670849">
    <property type="protein sequence ID" value="SHN63815.1"/>
    <property type="molecule type" value="Genomic_DNA"/>
</dbReference>
<dbReference type="InterPro" id="IPR003838">
    <property type="entry name" value="ABC3_permease_C"/>
</dbReference>
<dbReference type="Pfam" id="PF12704">
    <property type="entry name" value="MacB_PCD"/>
    <property type="match status" value="1"/>
</dbReference>
<evidence type="ECO:0000313" key="11">
    <source>
        <dbReference type="Proteomes" id="UP000184096"/>
    </source>
</evidence>
<keyword evidence="11" id="KW-1185">Reference proteome</keyword>
<reference evidence="11" key="1">
    <citation type="submission" date="2016-11" db="EMBL/GenBank/DDBJ databases">
        <authorList>
            <person name="Varghese N."/>
            <person name="Submissions S."/>
        </authorList>
    </citation>
    <scope>NUCLEOTIDE SEQUENCE [LARGE SCALE GENOMIC DNA]</scope>
    <source>
        <strain evidence="11">GAS401</strain>
    </source>
</reference>
<feature type="transmembrane region" description="Helical" evidence="7">
    <location>
        <begin position="32"/>
        <end position="51"/>
    </location>
</feature>
<proteinExistence type="predicted"/>
<evidence type="ECO:0000259" key="8">
    <source>
        <dbReference type="Pfam" id="PF02687"/>
    </source>
</evidence>
<sequence length="395" mass="42884">MSNSSSSLFGFALFDGVPLALRNLTADRRRLARSIFGIAFAVVLMLVEFGFRNAFLESSLQLIRHMDGDIVLVSSTKYRTGRKDAFSRRQLYLANSVEGVASIRPIYGNVTLWKNPQTGKNFTINVYGFDPDASPWLWPEIAAHHDALKQPDTVMFDSHARSFLGRVADGTETELGRRRVRIVGTFPLGPDFLADGTLLTGDRNFLKMFARGALAAGDLADVEFGVIKVTPGTAVATVKAALQQALSPNVLPLTKAEVIALETTFQTKTSSVGPIFDLGAVIGFVVGMLISYQILYTDLSDQLPQYATLRAIGFDDRYLIGSVIKQAVLYAVAAMVPAWLAAGILFHAIGDYSLLPMQLTPGLLLLSAALTLTMCLLSGLVAMRRVLDADPAEVF</sequence>
<feature type="domain" description="MacB-like periplasmic core" evidence="9">
    <location>
        <begin position="35"/>
        <end position="244"/>
    </location>
</feature>
<dbReference type="AlphaFoldDB" id="A0A1M7SZ92"/>
<name>A0A1M7SZ92_9BRAD</name>
<evidence type="ECO:0000256" key="6">
    <source>
        <dbReference type="ARBA" id="ARBA00023136"/>
    </source>
</evidence>
<dbReference type="PANTHER" id="PTHR43738:SF1">
    <property type="entry name" value="HEMIN TRANSPORT SYSTEM PERMEASE PROTEIN HRTB-RELATED"/>
    <property type="match status" value="1"/>
</dbReference>
<accession>A0A1M7SZ92</accession>
<keyword evidence="2" id="KW-0813">Transport</keyword>
<organism evidence="10 11">
    <name type="scientific">Bradyrhizobium erythrophlei</name>
    <dbReference type="NCBI Taxonomy" id="1437360"/>
    <lineage>
        <taxon>Bacteria</taxon>
        <taxon>Pseudomonadati</taxon>
        <taxon>Pseudomonadota</taxon>
        <taxon>Alphaproteobacteria</taxon>
        <taxon>Hyphomicrobiales</taxon>
        <taxon>Nitrobacteraceae</taxon>
        <taxon>Bradyrhizobium</taxon>
    </lineage>
</organism>
<dbReference type="NCBIfam" id="TIGR01185">
    <property type="entry name" value="devC"/>
    <property type="match status" value="1"/>
</dbReference>
<dbReference type="GO" id="GO:0005886">
    <property type="term" value="C:plasma membrane"/>
    <property type="evidence" value="ECO:0007669"/>
    <property type="project" value="UniProtKB-SubCell"/>
</dbReference>
<dbReference type="Pfam" id="PF02687">
    <property type="entry name" value="FtsX"/>
    <property type="match status" value="1"/>
</dbReference>
<dbReference type="PANTHER" id="PTHR43738">
    <property type="entry name" value="ABC TRANSPORTER, MEMBRANE PROTEIN"/>
    <property type="match status" value="1"/>
</dbReference>
<dbReference type="Proteomes" id="UP000184096">
    <property type="component" value="Chromosome I"/>
</dbReference>
<feature type="domain" description="ABC3 transporter permease C-terminal" evidence="8">
    <location>
        <begin position="280"/>
        <end position="389"/>
    </location>
</feature>
<keyword evidence="5 7" id="KW-1133">Transmembrane helix</keyword>
<dbReference type="PIRSF" id="PIRSF031773">
    <property type="entry name" value="DevC"/>
    <property type="match status" value="1"/>
</dbReference>
<evidence type="ECO:0000256" key="3">
    <source>
        <dbReference type="ARBA" id="ARBA00022475"/>
    </source>
</evidence>
<evidence type="ECO:0000313" key="10">
    <source>
        <dbReference type="EMBL" id="SHN63815.1"/>
    </source>
</evidence>
<keyword evidence="3" id="KW-1003">Cell membrane</keyword>
<evidence type="ECO:0000256" key="1">
    <source>
        <dbReference type="ARBA" id="ARBA00004651"/>
    </source>
</evidence>
<feature type="transmembrane region" description="Helical" evidence="7">
    <location>
        <begin position="275"/>
        <end position="295"/>
    </location>
</feature>
<comment type="subcellular location">
    <subcellularLocation>
        <location evidence="1">Cell membrane</location>
        <topology evidence="1">Multi-pass membrane protein</topology>
    </subcellularLocation>
</comment>
<feature type="transmembrane region" description="Helical" evidence="7">
    <location>
        <begin position="362"/>
        <end position="383"/>
    </location>
</feature>
<evidence type="ECO:0000256" key="2">
    <source>
        <dbReference type="ARBA" id="ARBA00022448"/>
    </source>
</evidence>
<evidence type="ECO:0000256" key="4">
    <source>
        <dbReference type="ARBA" id="ARBA00022692"/>
    </source>
</evidence>
<feature type="transmembrane region" description="Helical" evidence="7">
    <location>
        <begin position="327"/>
        <end position="350"/>
    </location>
</feature>
<evidence type="ECO:0000256" key="7">
    <source>
        <dbReference type="SAM" id="Phobius"/>
    </source>
</evidence>
<dbReference type="InterPro" id="IPR005891">
    <property type="entry name" value="DevC"/>
</dbReference>
<keyword evidence="4 7" id="KW-0812">Transmembrane</keyword>
<protein>
    <submittedName>
        <fullName evidence="10">Putative ABC transport system permease protein</fullName>
    </submittedName>
</protein>
<evidence type="ECO:0000256" key="5">
    <source>
        <dbReference type="ARBA" id="ARBA00022989"/>
    </source>
</evidence>
<dbReference type="InterPro" id="IPR051125">
    <property type="entry name" value="ABC-4/HrtB_transporter"/>
</dbReference>
<dbReference type="InterPro" id="IPR025857">
    <property type="entry name" value="MacB_PCD"/>
</dbReference>
<keyword evidence="6 7" id="KW-0472">Membrane</keyword>
<dbReference type="RefSeq" id="WP_072816530.1">
    <property type="nucleotide sequence ID" value="NZ_LT670849.1"/>
</dbReference>